<reference evidence="7" key="1">
    <citation type="submission" date="2018-05" db="EMBL/GenBank/DDBJ databases">
        <authorList>
            <person name="Lanie J.A."/>
            <person name="Ng W.-L."/>
            <person name="Kazmierczak K.M."/>
            <person name="Andrzejewski T.M."/>
            <person name="Davidsen T.M."/>
            <person name="Wayne K.J."/>
            <person name="Tettelin H."/>
            <person name="Glass J.I."/>
            <person name="Rusch D."/>
            <person name="Podicherti R."/>
            <person name="Tsui H.-C.T."/>
            <person name="Winkler M.E."/>
        </authorList>
    </citation>
    <scope>NUCLEOTIDE SEQUENCE</scope>
</reference>
<feature type="domain" description="RimM N-terminal" evidence="5">
    <location>
        <begin position="1"/>
        <end position="82"/>
    </location>
</feature>
<evidence type="ECO:0000313" key="7">
    <source>
        <dbReference type="EMBL" id="SVD82736.1"/>
    </source>
</evidence>
<dbReference type="NCBIfam" id="TIGR02273">
    <property type="entry name" value="16S_RimM"/>
    <property type="match status" value="1"/>
</dbReference>
<dbReference type="PANTHER" id="PTHR33692">
    <property type="entry name" value="RIBOSOME MATURATION FACTOR RIMM"/>
    <property type="match status" value="1"/>
</dbReference>
<dbReference type="GO" id="GO:0043022">
    <property type="term" value="F:ribosome binding"/>
    <property type="evidence" value="ECO:0007669"/>
    <property type="project" value="InterPro"/>
</dbReference>
<gene>
    <name evidence="7" type="ORF">METZ01_LOCUS435590</name>
</gene>
<evidence type="ECO:0000259" key="5">
    <source>
        <dbReference type="Pfam" id="PF01782"/>
    </source>
</evidence>
<organism evidence="7">
    <name type="scientific">marine metagenome</name>
    <dbReference type="NCBI Taxonomy" id="408172"/>
    <lineage>
        <taxon>unclassified sequences</taxon>
        <taxon>metagenomes</taxon>
        <taxon>ecological metagenomes</taxon>
    </lineage>
</organism>
<evidence type="ECO:0000256" key="3">
    <source>
        <dbReference type="ARBA" id="ARBA00022552"/>
    </source>
</evidence>
<dbReference type="EMBL" id="UINC01175876">
    <property type="protein sequence ID" value="SVD82736.1"/>
    <property type="molecule type" value="Genomic_DNA"/>
</dbReference>
<dbReference type="GO" id="GO:0006364">
    <property type="term" value="P:rRNA processing"/>
    <property type="evidence" value="ECO:0007669"/>
    <property type="project" value="UniProtKB-KW"/>
</dbReference>
<dbReference type="GO" id="GO:0005840">
    <property type="term" value="C:ribosome"/>
    <property type="evidence" value="ECO:0007669"/>
    <property type="project" value="InterPro"/>
</dbReference>
<dbReference type="Gene3D" id="2.30.30.240">
    <property type="entry name" value="PRC-barrel domain"/>
    <property type="match status" value="1"/>
</dbReference>
<keyword evidence="2" id="KW-0690">Ribosome biogenesis</keyword>
<keyword evidence="4" id="KW-0143">Chaperone</keyword>
<dbReference type="InterPro" id="IPR002676">
    <property type="entry name" value="RimM_N"/>
</dbReference>
<name>A0A382YHG3_9ZZZZ</name>
<dbReference type="InterPro" id="IPR011033">
    <property type="entry name" value="PRC_barrel-like_sf"/>
</dbReference>
<dbReference type="InterPro" id="IPR011961">
    <property type="entry name" value="RimM"/>
</dbReference>
<keyword evidence="1" id="KW-0963">Cytoplasm</keyword>
<dbReference type="SUPFAM" id="SSF50346">
    <property type="entry name" value="PRC-barrel domain"/>
    <property type="match status" value="1"/>
</dbReference>
<dbReference type="Gene3D" id="2.40.30.60">
    <property type="entry name" value="RimM"/>
    <property type="match status" value="1"/>
</dbReference>
<keyword evidence="3" id="KW-0698">rRNA processing</keyword>
<evidence type="ECO:0000256" key="1">
    <source>
        <dbReference type="ARBA" id="ARBA00022490"/>
    </source>
</evidence>
<sequence length="163" mass="18268">MGKFLKPWGLNGELRVTIFNEIDSALKIGMEIWVETDKGVFSTQTIESLNIVGNNSRIKLTGYNKREEAEKLHGFVFSLPRSEFIPLEGKELYLIDLIGCKVSDENKNSIGTVVDTLSLPAQNHIVVEAEGNEILIPFVDAHISLFDEKKKILIVRNVEGLLN</sequence>
<evidence type="ECO:0000256" key="4">
    <source>
        <dbReference type="ARBA" id="ARBA00023186"/>
    </source>
</evidence>
<accession>A0A382YHG3</accession>
<evidence type="ECO:0008006" key="8">
    <source>
        <dbReference type="Google" id="ProtNLM"/>
    </source>
</evidence>
<dbReference type="AlphaFoldDB" id="A0A382YHG3"/>
<dbReference type="Pfam" id="PF01782">
    <property type="entry name" value="RimM"/>
    <property type="match status" value="1"/>
</dbReference>
<evidence type="ECO:0000259" key="6">
    <source>
        <dbReference type="Pfam" id="PF24986"/>
    </source>
</evidence>
<dbReference type="PANTHER" id="PTHR33692:SF1">
    <property type="entry name" value="RIBOSOME MATURATION FACTOR RIMM"/>
    <property type="match status" value="1"/>
</dbReference>
<feature type="domain" description="Ribosome maturation factor RimM PRC barrel" evidence="6">
    <location>
        <begin position="95"/>
        <end position="160"/>
    </location>
</feature>
<dbReference type="SUPFAM" id="SSF50447">
    <property type="entry name" value="Translation proteins"/>
    <property type="match status" value="1"/>
</dbReference>
<evidence type="ECO:0000256" key="2">
    <source>
        <dbReference type="ARBA" id="ARBA00022517"/>
    </source>
</evidence>
<dbReference type="InterPro" id="IPR009000">
    <property type="entry name" value="Transl_B-barrel_sf"/>
</dbReference>
<dbReference type="InterPro" id="IPR056792">
    <property type="entry name" value="PRC_RimM"/>
</dbReference>
<protein>
    <recommendedName>
        <fullName evidence="8">RimM N-terminal domain-containing protein</fullName>
    </recommendedName>
</protein>
<dbReference type="HAMAP" id="MF_00014">
    <property type="entry name" value="Ribosome_mat_RimM"/>
    <property type="match status" value="1"/>
</dbReference>
<dbReference type="Pfam" id="PF24986">
    <property type="entry name" value="PRC_RimM"/>
    <property type="match status" value="1"/>
</dbReference>
<proteinExistence type="inferred from homology"/>
<dbReference type="InterPro" id="IPR036976">
    <property type="entry name" value="RimM_N_sf"/>
</dbReference>